<evidence type="ECO:0000313" key="3">
    <source>
        <dbReference type="Proteomes" id="UP000682877"/>
    </source>
</evidence>
<evidence type="ECO:0000256" key="1">
    <source>
        <dbReference type="SAM" id="Phobius"/>
    </source>
</evidence>
<keyword evidence="1" id="KW-1133">Transmembrane helix</keyword>
<organism evidence="2 3">
    <name type="scientific">Arabidopsis arenosa</name>
    <name type="common">Sand rock-cress</name>
    <name type="synonym">Cardaminopsis arenosa</name>
    <dbReference type="NCBI Taxonomy" id="38785"/>
    <lineage>
        <taxon>Eukaryota</taxon>
        <taxon>Viridiplantae</taxon>
        <taxon>Streptophyta</taxon>
        <taxon>Embryophyta</taxon>
        <taxon>Tracheophyta</taxon>
        <taxon>Spermatophyta</taxon>
        <taxon>Magnoliopsida</taxon>
        <taxon>eudicotyledons</taxon>
        <taxon>Gunneridae</taxon>
        <taxon>Pentapetalae</taxon>
        <taxon>rosids</taxon>
        <taxon>malvids</taxon>
        <taxon>Brassicales</taxon>
        <taxon>Brassicaceae</taxon>
        <taxon>Camelineae</taxon>
        <taxon>Arabidopsis</taxon>
    </lineage>
</organism>
<name>A0A8S2AC65_ARAAE</name>
<feature type="transmembrane region" description="Helical" evidence="1">
    <location>
        <begin position="179"/>
        <end position="199"/>
    </location>
</feature>
<keyword evidence="3" id="KW-1185">Reference proteome</keyword>
<dbReference type="PANTHER" id="PTHR39113">
    <property type="entry name" value="MEMBRANE LIPOPROTEIN-RELATED"/>
    <property type="match status" value="1"/>
</dbReference>
<accession>A0A8S2AC65</accession>
<sequence>MDQNSSEITKHGQAGRNPLLQAAIKFSAIYYLGGDSQSPTALCNGVQAPSIVPTVMLPSVPPGSLVVVICYLALAVNSWDWFGLVQPCLSSSDRPALSSSNGQPRSSWALLSIYMTSKGSRKSVGFLSVVDGLGAGLGFTEEDICVIKSQLIQPPSQKMEAFFSFSEAAWFQSKISCGLGWTVALALKAAIMAALALGVSRLAYISDCQELVLLSNTGGHANELFRSMILSMFVPFVPRNPPTSLGLAFLAVSLVSLISSFGGASSHQSRSCFIARITLHVSSLTGQLMAVLMLFSREKQSLSLLISPRDPREAKALVRIECVVFMAMIPLQTMVLVMACVLHCYWVREFQGLDVETEDSFRRKCNRRVSTVEEATGLDVKTMESDEKTNAKHVQWVKNDFEG</sequence>
<dbReference type="AlphaFoldDB" id="A0A8S2AC65"/>
<feature type="transmembrane region" description="Helical" evidence="1">
    <location>
        <begin position="245"/>
        <end position="265"/>
    </location>
</feature>
<feature type="transmembrane region" description="Helical" evidence="1">
    <location>
        <begin position="277"/>
        <end position="296"/>
    </location>
</feature>
<keyword evidence="1" id="KW-0812">Transmembrane</keyword>
<dbReference type="EMBL" id="LR999455">
    <property type="protein sequence ID" value="CAE6074689.1"/>
    <property type="molecule type" value="Genomic_DNA"/>
</dbReference>
<dbReference type="Proteomes" id="UP000682877">
    <property type="component" value="Chromosome 5"/>
</dbReference>
<keyword evidence="1" id="KW-0472">Membrane</keyword>
<evidence type="ECO:0000313" key="2">
    <source>
        <dbReference type="EMBL" id="CAE6074689.1"/>
    </source>
</evidence>
<proteinExistence type="predicted"/>
<gene>
    <name evidence="2" type="ORF">AARE701A_LOCUS12436</name>
</gene>
<reference evidence="2" key="1">
    <citation type="submission" date="2021-01" db="EMBL/GenBank/DDBJ databases">
        <authorList>
            <person name="Bezrukov I."/>
        </authorList>
    </citation>
    <scope>NUCLEOTIDE SEQUENCE</scope>
</reference>
<dbReference type="PANTHER" id="PTHR39113:SF1">
    <property type="entry name" value="MEMBRANE LIPOPROTEIN"/>
    <property type="match status" value="1"/>
</dbReference>
<protein>
    <submittedName>
        <fullName evidence="2">Uncharacterized protein</fullName>
    </submittedName>
</protein>
<feature type="transmembrane region" description="Helical" evidence="1">
    <location>
        <begin position="316"/>
        <end position="342"/>
    </location>
</feature>